<protein>
    <submittedName>
        <fullName evidence="1">Uncharacterized protein</fullName>
    </submittedName>
</protein>
<gene>
    <name evidence="1" type="ORF">METZ01_LOCUS252843</name>
</gene>
<sequence length="57" mass="6831">PSHWIFWTTIVDGEEVNYRFIRGDNHLIESFPQYDNVLDCTFMDKATIMSNIYIDEE</sequence>
<dbReference type="AlphaFoldDB" id="A0A382IL25"/>
<evidence type="ECO:0000313" key="1">
    <source>
        <dbReference type="EMBL" id="SVB99989.1"/>
    </source>
</evidence>
<reference evidence="1" key="1">
    <citation type="submission" date="2018-05" db="EMBL/GenBank/DDBJ databases">
        <authorList>
            <person name="Lanie J.A."/>
            <person name="Ng W.-L."/>
            <person name="Kazmierczak K.M."/>
            <person name="Andrzejewski T.M."/>
            <person name="Davidsen T.M."/>
            <person name="Wayne K.J."/>
            <person name="Tettelin H."/>
            <person name="Glass J.I."/>
            <person name="Rusch D."/>
            <person name="Podicherti R."/>
            <person name="Tsui H.-C.T."/>
            <person name="Winkler M.E."/>
        </authorList>
    </citation>
    <scope>NUCLEOTIDE SEQUENCE</scope>
</reference>
<accession>A0A382IL25</accession>
<name>A0A382IL25_9ZZZZ</name>
<proteinExistence type="predicted"/>
<organism evidence="1">
    <name type="scientific">marine metagenome</name>
    <dbReference type="NCBI Taxonomy" id="408172"/>
    <lineage>
        <taxon>unclassified sequences</taxon>
        <taxon>metagenomes</taxon>
        <taxon>ecological metagenomes</taxon>
    </lineage>
</organism>
<feature type="non-terminal residue" evidence="1">
    <location>
        <position position="1"/>
    </location>
</feature>
<dbReference type="EMBL" id="UINC01067882">
    <property type="protein sequence ID" value="SVB99989.1"/>
    <property type="molecule type" value="Genomic_DNA"/>
</dbReference>